<dbReference type="PANTHER" id="PTHR43133">
    <property type="entry name" value="RNA POLYMERASE ECF-TYPE SIGMA FACTO"/>
    <property type="match status" value="1"/>
</dbReference>
<evidence type="ECO:0000256" key="1">
    <source>
        <dbReference type="ARBA" id="ARBA00010641"/>
    </source>
</evidence>
<dbReference type="InterPro" id="IPR036388">
    <property type="entry name" value="WH-like_DNA-bd_sf"/>
</dbReference>
<accession>A0A9D1SQX1</accession>
<dbReference type="AlphaFoldDB" id="A0A9D1SQX1"/>
<dbReference type="InterPro" id="IPR039425">
    <property type="entry name" value="RNA_pol_sigma-70-like"/>
</dbReference>
<dbReference type="GO" id="GO:0016987">
    <property type="term" value="F:sigma factor activity"/>
    <property type="evidence" value="ECO:0007669"/>
    <property type="project" value="UniProtKB-KW"/>
</dbReference>
<dbReference type="Gene3D" id="1.10.1740.10">
    <property type="match status" value="1"/>
</dbReference>
<name>A0A9D1SQX1_9CLOT</name>
<dbReference type="Pfam" id="PF08281">
    <property type="entry name" value="Sigma70_r4_2"/>
    <property type="match status" value="1"/>
</dbReference>
<dbReference type="GO" id="GO:0003677">
    <property type="term" value="F:DNA binding"/>
    <property type="evidence" value="ECO:0007669"/>
    <property type="project" value="UniProtKB-KW"/>
</dbReference>
<dbReference type="Gene3D" id="1.10.10.10">
    <property type="entry name" value="Winged helix-like DNA-binding domain superfamily/Winged helix DNA-binding domain"/>
    <property type="match status" value="1"/>
</dbReference>
<dbReference type="Proteomes" id="UP000886748">
    <property type="component" value="Unassembled WGS sequence"/>
</dbReference>
<organism evidence="8 9">
    <name type="scientific">Candidatus Limenecus avicola</name>
    <dbReference type="NCBI Taxonomy" id="2840847"/>
    <lineage>
        <taxon>Bacteria</taxon>
        <taxon>Bacillati</taxon>
        <taxon>Bacillota</taxon>
        <taxon>Clostridia</taxon>
        <taxon>Eubacteriales</taxon>
        <taxon>Clostridiaceae</taxon>
        <taxon>Clostridiaceae incertae sedis</taxon>
        <taxon>Candidatus Limenecus</taxon>
    </lineage>
</organism>
<keyword evidence="5" id="KW-0804">Transcription</keyword>
<comment type="caution">
    <text evidence="8">The sequence shown here is derived from an EMBL/GenBank/DDBJ whole genome shotgun (WGS) entry which is preliminary data.</text>
</comment>
<comment type="similarity">
    <text evidence="1">Belongs to the sigma-70 factor family. ECF subfamily.</text>
</comment>
<proteinExistence type="inferred from homology"/>
<gene>
    <name evidence="8" type="ORF">IAD26_03125</name>
</gene>
<dbReference type="PANTHER" id="PTHR43133:SF8">
    <property type="entry name" value="RNA POLYMERASE SIGMA FACTOR HI_1459-RELATED"/>
    <property type="match status" value="1"/>
</dbReference>
<evidence type="ECO:0000256" key="4">
    <source>
        <dbReference type="ARBA" id="ARBA00023125"/>
    </source>
</evidence>
<dbReference type="SUPFAM" id="SSF88659">
    <property type="entry name" value="Sigma3 and sigma4 domains of RNA polymerase sigma factors"/>
    <property type="match status" value="1"/>
</dbReference>
<dbReference type="Pfam" id="PF04542">
    <property type="entry name" value="Sigma70_r2"/>
    <property type="match status" value="1"/>
</dbReference>
<reference evidence="8" key="1">
    <citation type="submission" date="2020-10" db="EMBL/GenBank/DDBJ databases">
        <authorList>
            <person name="Gilroy R."/>
        </authorList>
    </citation>
    <scope>NUCLEOTIDE SEQUENCE</scope>
    <source>
        <strain evidence="8">CHK154-7741</strain>
    </source>
</reference>
<evidence type="ECO:0000313" key="8">
    <source>
        <dbReference type="EMBL" id="HIU92110.1"/>
    </source>
</evidence>
<evidence type="ECO:0000259" key="6">
    <source>
        <dbReference type="Pfam" id="PF04542"/>
    </source>
</evidence>
<feature type="domain" description="RNA polymerase sigma factor 70 region 4 type 2" evidence="7">
    <location>
        <begin position="142"/>
        <end position="192"/>
    </location>
</feature>
<dbReference type="NCBIfam" id="TIGR02937">
    <property type="entry name" value="sigma70-ECF"/>
    <property type="match status" value="1"/>
</dbReference>
<evidence type="ECO:0000256" key="3">
    <source>
        <dbReference type="ARBA" id="ARBA00023082"/>
    </source>
</evidence>
<evidence type="ECO:0000259" key="7">
    <source>
        <dbReference type="Pfam" id="PF08281"/>
    </source>
</evidence>
<keyword evidence="4" id="KW-0238">DNA-binding</keyword>
<dbReference type="EMBL" id="DVOD01000021">
    <property type="protein sequence ID" value="HIU92110.1"/>
    <property type="molecule type" value="Genomic_DNA"/>
</dbReference>
<dbReference type="InterPro" id="IPR013249">
    <property type="entry name" value="RNA_pol_sigma70_r4_t2"/>
</dbReference>
<dbReference type="InterPro" id="IPR013325">
    <property type="entry name" value="RNA_pol_sigma_r2"/>
</dbReference>
<dbReference type="GO" id="GO:0006352">
    <property type="term" value="P:DNA-templated transcription initiation"/>
    <property type="evidence" value="ECO:0007669"/>
    <property type="project" value="InterPro"/>
</dbReference>
<reference evidence="8" key="2">
    <citation type="journal article" date="2021" name="PeerJ">
        <title>Extensive microbial diversity within the chicken gut microbiome revealed by metagenomics and culture.</title>
        <authorList>
            <person name="Gilroy R."/>
            <person name="Ravi A."/>
            <person name="Getino M."/>
            <person name="Pursley I."/>
            <person name="Horton D.L."/>
            <person name="Alikhan N.F."/>
            <person name="Baker D."/>
            <person name="Gharbi K."/>
            <person name="Hall N."/>
            <person name="Watson M."/>
            <person name="Adriaenssens E.M."/>
            <person name="Foster-Nyarko E."/>
            <person name="Jarju S."/>
            <person name="Secka A."/>
            <person name="Antonio M."/>
            <person name="Oren A."/>
            <person name="Chaudhuri R.R."/>
            <person name="La Ragione R."/>
            <person name="Hildebrand F."/>
            <person name="Pallen M.J."/>
        </authorList>
    </citation>
    <scope>NUCLEOTIDE SEQUENCE</scope>
    <source>
        <strain evidence="8">CHK154-7741</strain>
    </source>
</reference>
<dbReference type="InterPro" id="IPR013324">
    <property type="entry name" value="RNA_pol_sigma_r3/r4-like"/>
</dbReference>
<sequence>MILFGKKQYKSKSLEELIHLAQQDDLDAVEEIVKRNQENIYASFYYLSNNCEDILDLTQEALLKMARNIKKLKDATKFKAWLNQIVTRLFYDYIRSKNRKLKTVPIDKKDDEEQDRFNVADVPCKECTPEQSSLNSELNCIIERSIHKLPDSFRLAIVLREFQGLSYEEIAEITNTNVGTVKSRIARARNKLQEELKAYIA</sequence>
<keyword evidence="2" id="KW-0805">Transcription regulation</keyword>
<dbReference type="InterPro" id="IPR014284">
    <property type="entry name" value="RNA_pol_sigma-70_dom"/>
</dbReference>
<feature type="domain" description="RNA polymerase sigma-70 region 2" evidence="6">
    <location>
        <begin position="33"/>
        <end position="99"/>
    </location>
</feature>
<evidence type="ECO:0000256" key="5">
    <source>
        <dbReference type="ARBA" id="ARBA00023163"/>
    </source>
</evidence>
<dbReference type="InterPro" id="IPR007627">
    <property type="entry name" value="RNA_pol_sigma70_r2"/>
</dbReference>
<protein>
    <submittedName>
        <fullName evidence="8">Sigma-70 family RNA polymerase sigma factor</fullName>
    </submittedName>
</protein>
<evidence type="ECO:0000313" key="9">
    <source>
        <dbReference type="Proteomes" id="UP000886748"/>
    </source>
</evidence>
<dbReference type="CDD" id="cd06171">
    <property type="entry name" value="Sigma70_r4"/>
    <property type="match status" value="1"/>
</dbReference>
<dbReference type="SUPFAM" id="SSF88946">
    <property type="entry name" value="Sigma2 domain of RNA polymerase sigma factors"/>
    <property type="match status" value="1"/>
</dbReference>
<keyword evidence="3" id="KW-0731">Sigma factor</keyword>
<evidence type="ECO:0000256" key="2">
    <source>
        <dbReference type="ARBA" id="ARBA00023015"/>
    </source>
</evidence>